<accession>A0AA37MMD5</accession>
<dbReference type="InterPro" id="IPR027616">
    <property type="entry name" value="Cas4_PREFRAN"/>
</dbReference>
<proteinExistence type="predicted"/>
<evidence type="ECO:0000313" key="2">
    <source>
        <dbReference type="Proteomes" id="UP000887043"/>
    </source>
</evidence>
<name>A0AA37MMD5_SEGBR</name>
<sequence>MDDYIAIATLNDYIFCPYSIYLHNVYMDTDEGMYKATPQIKGTLVHEGVDHKTSSTKKTDIFSIHVYSDTLGVSGKIDVYKTDKKQLIERKNNLRKPEKKIIKQ</sequence>
<dbReference type="AlphaFoldDB" id="A0AA37MMD5"/>
<dbReference type="Proteomes" id="UP000887043">
    <property type="component" value="Unassembled WGS sequence"/>
</dbReference>
<reference evidence="1" key="1">
    <citation type="submission" date="2021-08" db="EMBL/GenBank/DDBJ databases">
        <title>Prevotella lacticifex sp. nov., isolated from rumen of cow.</title>
        <authorList>
            <person name="Shinkai T."/>
            <person name="Ikeyama N."/>
            <person name="Kumagai M."/>
            <person name="Ohmori H."/>
            <person name="Sakamoto M."/>
            <person name="Ohkuma M."/>
            <person name="Mitsumori M."/>
        </authorList>
    </citation>
    <scope>NUCLEOTIDE SEQUENCE</scope>
    <source>
        <strain evidence="1">DSM 11371</strain>
    </source>
</reference>
<dbReference type="NCBIfam" id="TIGR04328">
    <property type="entry name" value="cas4_PREFRAN"/>
    <property type="match status" value="1"/>
</dbReference>
<evidence type="ECO:0008006" key="3">
    <source>
        <dbReference type="Google" id="ProtNLM"/>
    </source>
</evidence>
<evidence type="ECO:0000313" key="1">
    <source>
        <dbReference type="EMBL" id="GJG28689.1"/>
    </source>
</evidence>
<dbReference type="EMBL" id="BPTR01000001">
    <property type="protein sequence ID" value="GJG28689.1"/>
    <property type="molecule type" value="Genomic_DNA"/>
</dbReference>
<protein>
    <recommendedName>
        <fullName evidence="3">Type V CRISPR-associated protein Cas4</fullName>
    </recommendedName>
</protein>
<dbReference type="RefSeq" id="WP_039871323.1">
    <property type="nucleotide sequence ID" value="NZ_BPTR01000001.1"/>
</dbReference>
<gene>
    <name evidence="1" type="ORF">PRRU23_23890</name>
</gene>
<organism evidence="1 2">
    <name type="scientific">Segatella bryantii</name>
    <name type="common">Prevotella bryantii</name>
    <dbReference type="NCBI Taxonomy" id="77095"/>
    <lineage>
        <taxon>Bacteria</taxon>
        <taxon>Pseudomonadati</taxon>
        <taxon>Bacteroidota</taxon>
        <taxon>Bacteroidia</taxon>
        <taxon>Bacteroidales</taxon>
        <taxon>Prevotellaceae</taxon>
        <taxon>Segatella</taxon>
    </lineage>
</organism>
<dbReference type="InterPro" id="IPR011604">
    <property type="entry name" value="PDDEXK-like_dom_sf"/>
</dbReference>
<dbReference type="Gene3D" id="3.90.320.10">
    <property type="match status" value="1"/>
</dbReference>
<comment type="caution">
    <text evidence="1">The sequence shown here is derived from an EMBL/GenBank/DDBJ whole genome shotgun (WGS) entry which is preliminary data.</text>
</comment>